<dbReference type="InterPro" id="IPR019897">
    <property type="entry name" value="RidA_CS"/>
</dbReference>
<dbReference type="OrthoDB" id="9803101at2"/>
<dbReference type="InterPro" id="IPR035959">
    <property type="entry name" value="RutC-like_sf"/>
</dbReference>
<keyword evidence="4" id="KW-1185">Reference proteome</keyword>
<dbReference type="Gene3D" id="3.30.1330.40">
    <property type="entry name" value="RutC-like"/>
    <property type="match status" value="1"/>
</dbReference>
<evidence type="ECO:0000313" key="4">
    <source>
        <dbReference type="Proteomes" id="UP000321479"/>
    </source>
</evidence>
<dbReference type="Proteomes" id="UP000321479">
    <property type="component" value="Chromosome"/>
</dbReference>
<dbReference type="Gene3D" id="3.10.450.50">
    <property type="match status" value="1"/>
</dbReference>
<dbReference type="InterPro" id="IPR006175">
    <property type="entry name" value="YjgF/YER057c/UK114"/>
</dbReference>
<dbReference type="InterPro" id="IPR009959">
    <property type="entry name" value="Cyclase_SnoaL-like"/>
</dbReference>
<dbReference type="InterPro" id="IPR032710">
    <property type="entry name" value="NTF2-like_dom_sf"/>
</dbReference>
<dbReference type="PROSITE" id="PS01094">
    <property type="entry name" value="UPF0076"/>
    <property type="match status" value="1"/>
</dbReference>
<accession>A0A5B8UQR7</accession>
<dbReference type="Pfam" id="PF07366">
    <property type="entry name" value="SnoaL"/>
    <property type="match status" value="1"/>
</dbReference>
<dbReference type="CDD" id="cd00448">
    <property type="entry name" value="YjgF_YER057c_UK114_family"/>
    <property type="match status" value="1"/>
</dbReference>
<dbReference type="SUPFAM" id="SSF54427">
    <property type="entry name" value="NTF2-like"/>
    <property type="match status" value="1"/>
</dbReference>
<dbReference type="FunFam" id="3.30.1330.40:FF:000001">
    <property type="entry name" value="L-PSP family endoribonuclease"/>
    <property type="match status" value="1"/>
</dbReference>
<dbReference type="KEGG" id="mgin:FRZ54_01790"/>
<gene>
    <name evidence="3" type="ORF">FRZ54_01790</name>
</gene>
<evidence type="ECO:0000313" key="3">
    <source>
        <dbReference type="EMBL" id="QEC61364.1"/>
    </source>
</evidence>
<dbReference type="SUPFAM" id="SSF55298">
    <property type="entry name" value="YjgF-like"/>
    <property type="match status" value="1"/>
</dbReference>
<comment type="similarity">
    <text evidence="1">Belongs to the RutC family.</text>
</comment>
<dbReference type="Pfam" id="PF01042">
    <property type="entry name" value="Ribonuc_L-PSP"/>
    <property type="match status" value="1"/>
</dbReference>
<protein>
    <recommendedName>
        <fullName evidence="5">RidA family protein</fullName>
    </recommendedName>
</protein>
<dbReference type="GO" id="GO:0005829">
    <property type="term" value="C:cytosol"/>
    <property type="evidence" value="ECO:0007669"/>
    <property type="project" value="TreeGrafter"/>
</dbReference>
<reference evidence="3 4" key="1">
    <citation type="journal article" date="2017" name="Curr. Microbiol.">
        <title>Mucilaginibacter ginsenosidivorans sp. nov., Isolated from Soil of Ginseng Field.</title>
        <authorList>
            <person name="Kim M.M."/>
            <person name="Siddiqi M.Z."/>
            <person name="Im W.T."/>
        </authorList>
    </citation>
    <scope>NUCLEOTIDE SEQUENCE [LARGE SCALE GENOMIC DNA]</scope>
    <source>
        <strain evidence="3 4">Gsoil 3017</strain>
    </source>
</reference>
<dbReference type="EMBL" id="CP042436">
    <property type="protein sequence ID" value="QEC61364.1"/>
    <property type="molecule type" value="Genomic_DNA"/>
</dbReference>
<name>A0A5B8UQR7_9SPHI</name>
<dbReference type="GO" id="GO:0030638">
    <property type="term" value="P:polyketide metabolic process"/>
    <property type="evidence" value="ECO:0007669"/>
    <property type="project" value="InterPro"/>
</dbReference>
<proteinExistence type="inferred from homology"/>
<evidence type="ECO:0000256" key="1">
    <source>
        <dbReference type="ARBA" id="ARBA00010552"/>
    </source>
</evidence>
<dbReference type="RefSeq" id="WP_147029942.1">
    <property type="nucleotide sequence ID" value="NZ_CP042436.1"/>
</dbReference>
<feature type="signal peptide" evidence="2">
    <location>
        <begin position="1"/>
        <end position="20"/>
    </location>
</feature>
<dbReference type="PANTHER" id="PTHR11803:SF39">
    <property type="entry name" value="2-IMINOBUTANOATE_2-IMINOPROPANOATE DEAMINASE"/>
    <property type="match status" value="1"/>
</dbReference>
<dbReference type="GO" id="GO:0019239">
    <property type="term" value="F:deaminase activity"/>
    <property type="evidence" value="ECO:0007669"/>
    <property type="project" value="TreeGrafter"/>
</dbReference>
<feature type="chain" id="PRO_5022863024" description="RidA family protein" evidence="2">
    <location>
        <begin position="21"/>
        <end position="290"/>
    </location>
</feature>
<organism evidence="3 4">
    <name type="scientific">Mucilaginibacter ginsenosidivorans</name>
    <dbReference type="NCBI Taxonomy" id="398053"/>
    <lineage>
        <taxon>Bacteria</taxon>
        <taxon>Pseudomonadati</taxon>
        <taxon>Bacteroidota</taxon>
        <taxon>Sphingobacteriia</taxon>
        <taxon>Sphingobacteriales</taxon>
        <taxon>Sphingobacteriaceae</taxon>
        <taxon>Mucilaginibacter</taxon>
    </lineage>
</organism>
<dbReference type="PANTHER" id="PTHR11803">
    <property type="entry name" value="2-IMINOBUTANOATE/2-IMINOPROPANOATE DEAMINASE RIDA"/>
    <property type="match status" value="1"/>
</dbReference>
<evidence type="ECO:0008006" key="5">
    <source>
        <dbReference type="Google" id="ProtNLM"/>
    </source>
</evidence>
<evidence type="ECO:0000256" key="2">
    <source>
        <dbReference type="SAM" id="SignalP"/>
    </source>
</evidence>
<sequence length="290" mass="32390">MKKILFACLSILTVSIQITTAQKMSTTQTEESEKIVSAFFEVVRSGREPDRAAEFMADTVLAHQMNSENPEVVKRSPQNYADHVKEFLALYGRYDLEVTELIANGNKVYARWKQTGKHLQDIDGHKATNLPLTEIGSAVYRIANGKIAEYWIQLDRRGFELQLQQNEKQAITDHSDKLPFSDAVGTGGTVYISGQIGTNGAAHLAGPDFSAEAGQVMKNLGDVLKEHNLSYKDLVNVTIYLTSMDNYNATNEVYKKYFNGRFPARVCIAVKELPMNARIEIAGIAQNRSY</sequence>
<keyword evidence="2" id="KW-0732">Signal</keyword>
<dbReference type="AlphaFoldDB" id="A0A5B8UQR7"/>